<dbReference type="PANTHER" id="PTHR15503">
    <property type="entry name" value="LDOC1 RELATED"/>
    <property type="match status" value="1"/>
</dbReference>
<feature type="compositionally biased region" description="Basic residues" evidence="1">
    <location>
        <begin position="1"/>
        <end position="12"/>
    </location>
</feature>
<name>A0ABQ5G7Y5_9ASTR</name>
<dbReference type="Pfam" id="PF08284">
    <property type="entry name" value="RVP_2"/>
    <property type="match status" value="1"/>
</dbReference>
<dbReference type="InterPro" id="IPR036397">
    <property type="entry name" value="RNaseH_sf"/>
</dbReference>
<feature type="region of interest" description="Disordered" evidence="1">
    <location>
        <begin position="1"/>
        <end position="49"/>
    </location>
</feature>
<evidence type="ECO:0000313" key="3">
    <source>
        <dbReference type="Proteomes" id="UP001151760"/>
    </source>
</evidence>
<keyword evidence="2" id="KW-0548">Nucleotidyltransferase</keyword>
<dbReference type="Gene3D" id="3.10.10.10">
    <property type="entry name" value="HIV Type 1 Reverse Transcriptase, subunit A, domain 1"/>
    <property type="match status" value="1"/>
</dbReference>
<dbReference type="Proteomes" id="UP001151760">
    <property type="component" value="Unassembled WGS sequence"/>
</dbReference>
<protein>
    <submittedName>
        <fullName evidence="2">Reverse transcriptase domain-containing protein</fullName>
    </submittedName>
</protein>
<comment type="caution">
    <text evidence="2">The sequence shown here is derived from an EMBL/GenBank/DDBJ whole genome shotgun (WGS) entry which is preliminary data.</text>
</comment>
<evidence type="ECO:0000313" key="2">
    <source>
        <dbReference type="EMBL" id="GJT71777.1"/>
    </source>
</evidence>
<gene>
    <name evidence="2" type="ORF">Tco_1031063</name>
</gene>
<dbReference type="InterPro" id="IPR043128">
    <property type="entry name" value="Rev_trsase/Diguanyl_cyclase"/>
</dbReference>
<keyword evidence="2" id="KW-0808">Transferase</keyword>
<organism evidence="2 3">
    <name type="scientific">Tanacetum coccineum</name>
    <dbReference type="NCBI Taxonomy" id="301880"/>
    <lineage>
        <taxon>Eukaryota</taxon>
        <taxon>Viridiplantae</taxon>
        <taxon>Streptophyta</taxon>
        <taxon>Embryophyta</taxon>
        <taxon>Tracheophyta</taxon>
        <taxon>Spermatophyta</taxon>
        <taxon>Magnoliopsida</taxon>
        <taxon>eudicotyledons</taxon>
        <taxon>Gunneridae</taxon>
        <taxon>Pentapetalae</taxon>
        <taxon>asterids</taxon>
        <taxon>campanulids</taxon>
        <taxon>Asterales</taxon>
        <taxon>Asteraceae</taxon>
        <taxon>Asteroideae</taxon>
        <taxon>Anthemideae</taxon>
        <taxon>Anthemidinae</taxon>
        <taxon>Tanacetum</taxon>
    </lineage>
</organism>
<proteinExistence type="predicted"/>
<dbReference type="Gene3D" id="3.30.70.270">
    <property type="match status" value="1"/>
</dbReference>
<sequence length="564" mass="65264">MGRQPQRKHQIHIKPTNYNNKPQQQPGTANPKHNYPQRNKTGDRNLSGHMLQPQLDERFILEIYQSAIDATYIIMDRVLKGNKLPAKILTCLRPCAGEEKDITRTSVQKQGTSRMMELGIVALTHLGSFDVIIGMDWLAYHRAVIDCYEKIVRILLPNGEILKVQGERKRILDHLRVSRLMRKSLMTSVLSENSLRELNKLTIKNRYPLPRIDDLFDQLQGACCFSKIDLRSGYHQLRVLKKEDIRRRFRNPIMGTLIRRRARSPPEDNSRLTQDGDVVRQIFKVRILVEGSSVPRTCGQPRRYPRGSSRLLRSVKELEDPCVTNRNPFISRIGRLLPKVYRKFLQDRKAPHPVDPFIPAQRIRSYVWRVKQEDVSNSEWSKEYYACYVLALPMDPMTLWSIVMASNKILEAHRAKLPKDSKPPAAWLRGMRGHLSNEVMVKFTSLIVSGFHQLELPKHRNPQDFLQQPEVPEWKWGKVSHMDFYHKVPKAARGSCMVDSRHAVYGQALQEALGTRLDMSTAYHPQTDGQSERTIQTLEDMLRACVMDFGGSWDTHLPLIEFSL</sequence>
<dbReference type="Gene3D" id="3.30.420.10">
    <property type="entry name" value="Ribonuclease H-like superfamily/Ribonuclease H"/>
    <property type="match status" value="1"/>
</dbReference>
<accession>A0ABQ5G7Y5</accession>
<dbReference type="SUPFAM" id="SSF53098">
    <property type="entry name" value="Ribonuclease H-like"/>
    <property type="match status" value="1"/>
</dbReference>
<evidence type="ECO:0000256" key="1">
    <source>
        <dbReference type="SAM" id="MobiDB-lite"/>
    </source>
</evidence>
<keyword evidence="3" id="KW-1185">Reference proteome</keyword>
<dbReference type="InterPro" id="IPR012337">
    <property type="entry name" value="RNaseH-like_sf"/>
</dbReference>
<dbReference type="InterPro" id="IPR021109">
    <property type="entry name" value="Peptidase_aspartic_dom_sf"/>
</dbReference>
<dbReference type="Gene3D" id="2.40.70.10">
    <property type="entry name" value="Acid Proteases"/>
    <property type="match status" value="1"/>
</dbReference>
<dbReference type="PANTHER" id="PTHR15503:SF45">
    <property type="entry name" value="RNA-DIRECTED DNA POLYMERASE HOMOLOG"/>
    <property type="match status" value="1"/>
</dbReference>
<dbReference type="InterPro" id="IPR032567">
    <property type="entry name" value="RTL1-rel"/>
</dbReference>
<keyword evidence="2" id="KW-0695">RNA-directed DNA polymerase</keyword>
<dbReference type="EMBL" id="BQNB010018196">
    <property type="protein sequence ID" value="GJT71777.1"/>
    <property type="molecule type" value="Genomic_DNA"/>
</dbReference>
<reference evidence="2" key="2">
    <citation type="submission" date="2022-01" db="EMBL/GenBank/DDBJ databases">
        <authorList>
            <person name="Yamashiro T."/>
            <person name="Shiraishi A."/>
            <person name="Satake H."/>
            <person name="Nakayama K."/>
        </authorList>
    </citation>
    <scope>NUCLEOTIDE SEQUENCE</scope>
</reference>
<feature type="compositionally biased region" description="Polar residues" evidence="1">
    <location>
        <begin position="16"/>
        <end position="28"/>
    </location>
</feature>
<dbReference type="GO" id="GO:0003964">
    <property type="term" value="F:RNA-directed DNA polymerase activity"/>
    <property type="evidence" value="ECO:0007669"/>
    <property type="project" value="UniProtKB-KW"/>
</dbReference>
<reference evidence="2" key="1">
    <citation type="journal article" date="2022" name="Int. J. Mol. Sci.">
        <title>Draft Genome of Tanacetum Coccineum: Genomic Comparison of Closely Related Tanacetum-Family Plants.</title>
        <authorList>
            <person name="Yamashiro T."/>
            <person name="Shiraishi A."/>
            <person name="Nakayama K."/>
            <person name="Satake H."/>
        </authorList>
    </citation>
    <scope>NUCLEOTIDE SEQUENCE</scope>
</reference>
<dbReference type="InterPro" id="IPR043502">
    <property type="entry name" value="DNA/RNA_pol_sf"/>
</dbReference>
<dbReference type="SUPFAM" id="SSF56672">
    <property type="entry name" value="DNA/RNA polymerases"/>
    <property type="match status" value="1"/>
</dbReference>